<dbReference type="InterPro" id="IPR027417">
    <property type="entry name" value="P-loop_NTPase"/>
</dbReference>
<evidence type="ECO:0000256" key="1">
    <source>
        <dbReference type="ARBA" id="ARBA00022801"/>
    </source>
</evidence>
<dbReference type="GO" id="GO:0016787">
    <property type="term" value="F:hydrolase activity"/>
    <property type="evidence" value="ECO:0007669"/>
    <property type="project" value="UniProtKB-KW"/>
</dbReference>
<dbReference type="Pfam" id="PF00176">
    <property type="entry name" value="SNF2-rel_dom"/>
    <property type="match status" value="1"/>
</dbReference>
<dbReference type="PANTHER" id="PTHR45766">
    <property type="entry name" value="DNA ANNEALING HELICASE AND ENDONUCLEASE ZRANB3 FAMILY MEMBER"/>
    <property type="match status" value="1"/>
</dbReference>
<feature type="domain" description="Helicase ATP-binding" evidence="2">
    <location>
        <begin position="267"/>
        <end position="411"/>
    </location>
</feature>
<dbReference type="InterPro" id="IPR049730">
    <property type="entry name" value="SNF2/RAD54-like_C"/>
</dbReference>
<accession>A0A5J4L7R9</accession>
<proteinExistence type="predicted"/>
<dbReference type="InterPro" id="IPR001650">
    <property type="entry name" value="Helicase_C-like"/>
</dbReference>
<protein>
    <submittedName>
        <fullName evidence="4">Helicase</fullName>
    </submittedName>
</protein>
<evidence type="ECO:0000259" key="2">
    <source>
        <dbReference type="PROSITE" id="PS51192"/>
    </source>
</evidence>
<keyword evidence="4" id="KW-0067">ATP-binding</keyword>
<dbReference type="SMART" id="SM00490">
    <property type="entry name" value="HELICc"/>
    <property type="match status" value="1"/>
</dbReference>
<dbReference type="PROSITE" id="PS51192">
    <property type="entry name" value="HELICASE_ATP_BIND_1"/>
    <property type="match status" value="1"/>
</dbReference>
<dbReference type="Gene3D" id="3.30.870.10">
    <property type="entry name" value="Endonuclease Chain A"/>
    <property type="match status" value="1"/>
</dbReference>
<dbReference type="Gene3D" id="3.40.50.300">
    <property type="entry name" value="P-loop containing nucleotide triphosphate hydrolases"/>
    <property type="match status" value="1"/>
</dbReference>
<dbReference type="EMBL" id="BLAB01000001">
    <property type="protein sequence ID" value="GER94787.1"/>
    <property type="molecule type" value="Genomic_DNA"/>
</dbReference>
<dbReference type="PANTHER" id="PTHR45766:SF6">
    <property type="entry name" value="SWI_SNF-RELATED MATRIX-ASSOCIATED ACTIN-DEPENDENT REGULATOR OF CHROMATIN SUBFAMILY A-LIKE PROTEIN 1"/>
    <property type="match status" value="1"/>
</dbReference>
<dbReference type="GO" id="GO:0005524">
    <property type="term" value="F:ATP binding"/>
    <property type="evidence" value="ECO:0007669"/>
    <property type="project" value="InterPro"/>
</dbReference>
<gene>
    <name evidence="4" type="ORF">A45J_2552</name>
</gene>
<evidence type="ECO:0000259" key="3">
    <source>
        <dbReference type="PROSITE" id="PS51194"/>
    </source>
</evidence>
<sequence length="1125" mass="131620">MSNFITNSPTKHLKKRLLDLLSKSVELKFLVGFFYFSGLKELYEGIKNNPDVVLKVLVGLNVDRTAYGIIEYGSDDKRLSDDERLYKFFASIKNSINTEHFDNREFYEQVRFFIGLIKNNRLIIRKTYEPNHAKLYIFKLQQEQIGRNALFITGSSNLTSSGLTRQHEFNVEISDYGFEDAEGYFDKLWERAIPVTEDDAVKERLVEVLEKETLIKEITPLEAYALVLKTYLDSFKGKALGQRLIDVLNENGYRTYTYQLDAVRQALSIIEQNNGVIIADVVGLGKTVIACAVAFEFDKKRGIVIAPPGLIGDKTGSEGWKRYLEEFHLTKLGWEAFSLGDLEKVSEFVERARDIEVVIVDEAHRFRNQDTRDYELLKNICRGKTVMLLTATPFNNRPADIFSLLKLFITPKKSTITLTDNLESRFTEFKGIFEKLSYIKRYASSSDRQKRQRALSYYKALFGKDVIDMSDVKSRSHYLARQIKDTIEPVTIRRNRLDLQENPRYRHEIKELSKIEDPLEWFFELTKEQSEFYDRVINRYFALPDEGGMFKGAIYKPFIYKIGIDAFDDLKGDESFQYITQFNLYDFMRRLLVKRFESSFGAFRQSLINFRKITGIVQSFIEKTGRYILDRQLLEKIYHKDIDKIEEELKGYADRIKNGEYPKNHEIYKIDKFKDRDEFLEDIESDKQLFDDILKELEKLNLTNNDPKAERLIEAIGIRLKAEEKRKIVIFSEYLDTVKYLAPLLQKKFNNRVLVVSGDLTKTKTKEIYANFDASYPEDKQADDYDILFTTDKISEGFNLNRAGMVINYDIPWNPVRVIQRVGRINRISKKVFDSLYIVNFFPTEKGADLVHSRDIAANKMFLIHNALGEDSKIFDIDEEPSPSGLYTRIQQNPDYLEAESFYTRVLKEFEQIKAEAPEIAQRLKDFPPRIKVAKQADRDELFVVLKKGRLYIYHKDYADTGVPKKSQDFLGYSGEIELKSLEDILNRLKPRALSDEPLSLSNRFWDEYDKIRNFQETVRHRLTEQSLEQKAINNLKSMLLIQGMDELIPYKDFIRTLLEDILDYGTLSDYTLRRIANLAIKDLSATVREIERLKRDLGDDYLYREKERIKELTKEIIIAIENRV</sequence>
<dbReference type="InterPro" id="IPR000330">
    <property type="entry name" value="SNF2_N"/>
</dbReference>
<keyword evidence="4" id="KW-0347">Helicase</keyword>
<reference evidence="4" key="1">
    <citation type="submission" date="2019-10" db="EMBL/GenBank/DDBJ databases">
        <title>Metagenomic sequencing of thiosulfate-disproportionating enrichment culture.</title>
        <authorList>
            <person name="Umezawa K."/>
            <person name="Kojima H."/>
            <person name="Fukui M."/>
        </authorList>
    </citation>
    <scope>NUCLEOTIDE SEQUENCE</scope>
    <source>
        <strain evidence="4">45J</strain>
    </source>
</reference>
<dbReference type="CDD" id="cd09178">
    <property type="entry name" value="PLDc_N_Snf2_like"/>
    <property type="match status" value="1"/>
</dbReference>
<organism evidence="4">
    <name type="scientific">hot springs metagenome</name>
    <dbReference type="NCBI Taxonomy" id="433727"/>
    <lineage>
        <taxon>unclassified sequences</taxon>
        <taxon>metagenomes</taxon>
        <taxon>ecological metagenomes</taxon>
    </lineage>
</organism>
<dbReference type="SMART" id="SM00487">
    <property type="entry name" value="DEXDc"/>
    <property type="match status" value="1"/>
</dbReference>
<dbReference type="GO" id="GO:0004386">
    <property type="term" value="F:helicase activity"/>
    <property type="evidence" value="ECO:0007669"/>
    <property type="project" value="UniProtKB-KW"/>
</dbReference>
<keyword evidence="1" id="KW-0378">Hydrolase</keyword>
<keyword evidence="4" id="KW-0547">Nucleotide-binding</keyword>
<dbReference type="CDD" id="cd18793">
    <property type="entry name" value="SF2_C_SNF"/>
    <property type="match status" value="1"/>
</dbReference>
<comment type="caution">
    <text evidence="4">The sequence shown here is derived from an EMBL/GenBank/DDBJ whole genome shotgun (WGS) entry which is preliminary data.</text>
</comment>
<name>A0A5J4L7R9_9ZZZZ</name>
<dbReference type="Gene3D" id="3.40.50.10810">
    <property type="entry name" value="Tandem AAA-ATPase domain"/>
    <property type="match status" value="1"/>
</dbReference>
<dbReference type="PROSITE" id="PS51194">
    <property type="entry name" value="HELICASE_CTER"/>
    <property type="match status" value="1"/>
</dbReference>
<dbReference type="AlphaFoldDB" id="A0A5J4L7R9"/>
<dbReference type="SUPFAM" id="SSF52540">
    <property type="entry name" value="P-loop containing nucleoside triphosphate hydrolases"/>
    <property type="match status" value="2"/>
</dbReference>
<dbReference type="InterPro" id="IPR038718">
    <property type="entry name" value="SNF2-like_sf"/>
</dbReference>
<dbReference type="Pfam" id="PF00271">
    <property type="entry name" value="Helicase_C"/>
    <property type="match status" value="1"/>
</dbReference>
<evidence type="ECO:0000313" key="4">
    <source>
        <dbReference type="EMBL" id="GER94787.1"/>
    </source>
</evidence>
<dbReference type="InterPro" id="IPR014001">
    <property type="entry name" value="Helicase_ATP-bd"/>
</dbReference>
<feature type="domain" description="Helicase C-terminal" evidence="3">
    <location>
        <begin position="712"/>
        <end position="880"/>
    </location>
</feature>